<dbReference type="Gene3D" id="1.10.238.10">
    <property type="entry name" value="EF-hand"/>
    <property type="match status" value="2"/>
</dbReference>
<feature type="compositionally biased region" description="Basic and acidic residues" evidence="4">
    <location>
        <begin position="102"/>
        <end position="119"/>
    </location>
</feature>
<dbReference type="AlphaFoldDB" id="A0A7S0THY7"/>
<dbReference type="InterPro" id="IPR002048">
    <property type="entry name" value="EF_hand_dom"/>
</dbReference>
<dbReference type="GO" id="GO:0005783">
    <property type="term" value="C:endoplasmic reticulum"/>
    <property type="evidence" value="ECO:0007669"/>
    <property type="project" value="TreeGrafter"/>
</dbReference>
<keyword evidence="3" id="KW-0106">Calcium</keyword>
<evidence type="ECO:0000256" key="1">
    <source>
        <dbReference type="ARBA" id="ARBA00022723"/>
    </source>
</evidence>
<dbReference type="PANTHER" id="PTHR10827">
    <property type="entry name" value="RETICULOCALBIN"/>
    <property type="match status" value="1"/>
</dbReference>
<feature type="compositionally biased region" description="Acidic residues" evidence="4">
    <location>
        <begin position="191"/>
        <end position="206"/>
    </location>
</feature>
<dbReference type="Pfam" id="PF13202">
    <property type="entry name" value="EF-hand_5"/>
    <property type="match status" value="3"/>
</dbReference>
<dbReference type="PROSITE" id="PS50222">
    <property type="entry name" value="EF_HAND_2"/>
    <property type="match status" value="3"/>
</dbReference>
<evidence type="ECO:0000256" key="4">
    <source>
        <dbReference type="SAM" id="MobiDB-lite"/>
    </source>
</evidence>
<name>A0A7S0THY7_HEMAN</name>
<evidence type="ECO:0000256" key="2">
    <source>
        <dbReference type="ARBA" id="ARBA00022737"/>
    </source>
</evidence>
<dbReference type="InterPro" id="IPR011992">
    <property type="entry name" value="EF-hand-dom_pair"/>
</dbReference>
<feature type="chain" id="PRO_5030826242" description="EF-hand domain-containing protein" evidence="5">
    <location>
        <begin position="27"/>
        <end position="319"/>
    </location>
</feature>
<feature type="compositionally biased region" description="Acidic residues" evidence="4">
    <location>
        <begin position="58"/>
        <end position="98"/>
    </location>
</feature>
<dbReference type="SMART" id="SM00054">
    <property type="entry name" value="EFh"/>
    <property type="match status" value="4"/>
</dbReference>
<organism evidence="7">
    <name type="scientific">Hemiselmis andersenii</name>
    <name type="common">Cryptophyte alga</name>
    <dbReference type="NCBI Taxonomy" id="464988"/>
    <lineage>
        <taxon>Eukaryota</taxon>
        <taxon>Cryptophyceae</taxon>
        <taxon>Cryptomonadales</taxon>
        <taxon>Hemiselmidaceae</taxon>
        <taxon>Hemiselmis</taxon>
    </lineage>
</organism>
<keyword evidence="5" id="KW-0732">Signal</keyword>
<proteinExistence type="predicted"/>
<feature type="region of interest" description="Disordered" evidence="4">
    <location>
        <begin position="133"/>
        <end position="236"/>
    </location>
</feature>
<dbReference type="PROSITE" id="PS00018">
    <property type="entry name" value="EF_HAND_1"/>
    <property type="match status" value="3"/>
</dbReference>
<keyword evidence="1" id="KW-0479">Metal-binding</keyword>
<gene>
    <name evidence="7" type="ORF">HAND1043_LOCUS1465</name>
</gene>
<accession>A0A7S0THY7</accession>
<feature type="region of interest" description="Disordered" evidence="4">
    <location>
        <begin position="51"/>
        <end position="119"/>
    </location>
</feature>
<feature type="domain" description="EF-hand" evidence="6">
    <location>
        <begin position="215"/>
        <end position="250"/>
    </location>
</feature>
<evidence type="ECO:0000313" key="7">
    <source>
        <dbReference type="EMBL" id="CAD8734974.1"/>
    </source>
</evidence>
<dbReference type="InterPro" id="IPR018247">
    <property type="entry name" value="EF_Hand_1_Ca_BS"/>
</dbReference>
<feature type="compositionally biased region" description="Acidic residues" evidence="4">
    <location>
        <begin position="156"/>
        <end position="169"/>
    </location>
</feature>
<feature type="region of interest" description="Disordered" evidence="4">
    <location>
        <begin position="297"/>
        <end position="319"/>
    </location>
</feature>
<protein>
    <recommendedName>
        <fullName evidence="6">EF-hand domain-containing protein</fullName>
    </recommendedName>
</protein>
<evidence type="ECO:0000256" key="5">
    <source>
        <dbReference type="SAM" id="SignalP"/>
    </source>
</evidence>
<dbReference type="EMBL" id="HBFK01002415">
    <property type="protein sequence ID" value="CAD8734974.1"/>
    <property type="molecule type" value="Transcribed_RNA"/>
</dbReference>
<feature type="compositionally biased region" description="Basic and acidic residues" evidence="4">
    <location>
        <begin position="298"/>
        <end position="311"/>
    </location>
</feature>
<evidence type="ECO:0000256" key="3">
    <source>
        <dbReference type="ARBA" id="ARBA00022837"/>
    </source>
</evidence>
<reference evidence="7" key="1">
    <citation type="submission" date="2021-01" db="EMBL/GenBank/DDBJ databases">
        <authorList>
            <person name="Corre E."/>
            <person name="Pelletier E."/>
            <person name="Niang G."/>
            <person name="Scheremetjew M."/>
            <person name="Finn R."/>
            <person name="Kale V."/>
            <person name="Holt S."/>
            <person name="Cochrane G."/>
            <person name="Meng A."/>
            <person name="Brown T."/>
            <person name="Cohen L."/>
        </authorList>
    </citation>
    <scope>NUCLEOTIDE SEQUENCE</scope>
    <source>
        <strain evidence="7">CCMP441</strain>
    </source>
</reference>
<dbReference type="CDD" id="cd00051">
    <property type="entry name" value="EFh"/>
    <property type="match status" value="1"/>
</dbReference>
<dbReference type="Pfam" id="PF13833">
    <property type="entry name" value="EF-hand_8"/>
    <property type="match status" value="1"/>
</dbReference>
<feature type="signal peptide" evidence="5">
    <location>
        <begin position="1"/>
        <end position="26"/>
    </location>
</feature>
<feature type="compositionally biased region" description="Basic and acidic residues" evidence="4">
    <location>
        <begin position="170"/>
        <end position="179"/>
    </location>
</feature>
<keyword evidence="2" id="KW-0677">Repeat</keyword>
<evidence type="ECO:0000259" key="6">
    <source>
        <dbReference type="PROSITE" id="PS50222"/>
    </source>
</evidence>
<dbReference type="PANTHER" id="PTHR10827:SF98">
    <property type="entry name" value="45 KDA CALCIUM-BINDING PROTEIN"/>
    <property type="match status" value="1"/>
</dbReference>
<sequence length="319" mass="34744">MNPARVSVLLGLAALLCLLMVIPADSKDKAAGSGSGDLADVDGEDLLEGVIGDKDAEAALDDALGEDDEDGEDDLDGDDSDDSESGSDSSDEDEEDGADTSKALRSEIEFFKEHDKDGDGHLTLAEYKAAMNVVHSDAQEEEAGENGGVKEKDETPPEDSMLESDFAEEDANKDGKLSLDEWLLATFHEEPQDEEEANEEDEEDEQPMTAAEIAESRKEAEAEFGNIDTNKDGHVTEPEMLAYVRDQEKKENAEDPERIPLTESEIVESVTELFGELDTDKDGKVFFPEFFEVQYDVPRARQDEKPSDGDTPKVAAQAA</sequence>
<feature type="domain" description="EF-hand" evidence="6">
    <location>
        <begin position="109"/>
        <end position="137"/>
    </location>
</feature>
<dbReference type="GO" id="GO:0005509">
    <property type="term" value="F:calcium ion binding"/>
    <property type="evidence" value="ECO:0007669"/>
    <property type="project" value="InterPro"/>
</dbReference>
<feature type="domain" description="EF-hand" evidence="6">
    <location>
        <begin position="157"/>
        <end position="192"/>
    </location>
</feature>
<dbReference type="SUPFAM" id="SSF47473">
    <property type="entry name" value="EF-hand"/>
    <property type="match status" value="1"/>
</dbReference>